<evidence type="ECO:0000313" key="2">
    <source>
        <dbReference type="Proteomes" id="UP001154282"/>
    </source>
</evidence>
<accession>A0AAV0IVU5</accession>
<protein>
    <submittedName>
        <fullName evidence="1">Uncharacterized protein</fullName>
    </submittedName>
</protein>
<sequence length="66" mass="7553">EQQQLRIEPEEKCRKQLLQAEGVCNRGSLAQEKRRRFALIRKAALEQNGDVSSIEDSDGLIRCRPS</sequence>
<dbReference type="AlphaFoldDB" id="A0AAV0IVU5"/>
<name>A0AAV0IVU5_9ROSI</name>
<reference evidence="1" key="1">
    <citation type="submission" date="2022-08" db="EMBL/GenBank/DDBJ databases">
        <authorList>
            <person name="Gutierrez-Valencia J."/>
        </authorList>
    </citation>
    <scope>NUCLEOTIDE SEQUENCE</scope>
</reference>
<keyword evidence="2" id="KW-1185">Reference proteome</keyword>
<evidence type="ECO:0000313" key="1">
    <source>
        <dbReference type="EMBL" id="CAI0401792.1"/>
    </source>
</evidence>
<dbReference type="EMBL" id="CAMGYJ010000004">
    <property type="protein sequence ID" value="CAI0401792.1"/>
    <property type="molecule type" value="Genomic_DNA"/>
</dbReference>
<dbReference type="Proteomes" id="UP001154282">
    <property type="component" value="Unassembled WGS sequence"/>
</dbReference>
<proteinExistence type="predicted"/>
<comment type="caution">
    <text evidence="1">The sequence shown here is derived from an EMBL/GenBank/DDBJ whole genome shotgun (WGS) entry which is preliminary data.</text>
</comment>
<organism evidence="1 2">
    <name type="scientific">Linum tenue</name>
    <dbReference type="NCBI Taxonomy" id="586396"/>
    <lineage>
        <taxon>Eukaryota</taxon>
        <taxon>Viridiplantae</taxon>
        <taxon>Streptophyta</taxon>
        <taxon>Embryophyta</taxon>
        <taxon>Tracheophyta</taxon>
        <taxon>Spermatophyta</taxon>
        <taxon>Magnoliopsida</taxon>
        <taxon>eudicotyledons</taxon>
        <taxon>Gunneridae</taxon>
        <taxon>Pentapetalae</taxon>
        <taxon>rosids</taxon>
        <taxon>fabids</taxon>
        <taxon>Malpighiales</taxon>
        <taxon>Linaceae</taxon>
        <taxon>Linum</taxon>
    </lineage>
</organism>
<feature type="non-terminal residue" evidence="1">
    <location>
        <position position="1"/>
    </location>
</feature>
<gene>
    <name evidence="1" type="ORF">LITE_LOCUS11346</name>
</gene>